<dbReference type="InterPro" id="IPR016087">
    <property type="entry name" value="Chalcone_isomerase"/>
</dbReference>
<evidence type="ECO:0000313" key="2">
    <source>
        <dbReference type="EMBL" id="PKI82481.1"/>
    </source>
</evidence>
<dbReference type="OrthoDB" id="18193at2759"/>
<dbReference type="PANTHER" id="PTHR47284">
    <property type="entry name" value="FATTY-ACID-BINDING PROTEIN 2"/>
    <property type="match status" value="1"/>
</dbReference>
<dbReference type="EMBL" id="KZ454995">
    <property type="protein sequence ID" value="PKI82481.1"/>
    <property type="molecule type" value="Genomic_DNA"/>
</dbReference>
<dbReference type="Pfam" id="PF16035">
    <property type="entry name" value="Chalcone_2"/>
    <property type="match status" value="1"/>
</dbReference>
<proteinExistence type="predicted"/>
<dbReference type="AlphaFoldDB" id="A0A2N1J7G1"/>
<dbReference type="SUPFAM" id="SSF54626">
    <property type="entry name" value="Chalcone isomerase"/>
    <property type="match status" value="1"/>
</dbReference>
<feature type="domain" description="Chalcone isomerase" evidence="1">
    <location>
        <begin position="100"/>
        <end position="234"/>
    </location>
</feature>
<keyword evidence="3" id="KW-1185">Reference proteome</keyword>
<sequence length="306" mass="32598">MSCLQPSVLRGVRAARRVPHCIVRHASSAPPRVRPRPWACAALALAAAAAAAGVGALHLEAPHASVPVPVDRVVFEQATKIGLPLHMDTPGGDVNIDRATLRLAGLGVRTVTFLGLRVYVVGMYVAEDALEATQRAVATTGATPNLEETVSAWLHAGIPCAVRLVPVRNTDFQHMRDGLVRAVNVRAKDARQGKNVQTLLPAADAALARNIQQFKALFPRGKMPERHALDVIVQRSPVTSQYCLAMQYDGKPLGTLASEPTMDAAAPGELVFTLPMNLLLAYAGERPDISAALRASMVHSLVHGLL</sequence>
<organism evidence="2 3">
    <name type="scientific">Malassezia vespertilionis</name>
    <dbReference type="NCBI Taxonomy" id="2020962"/>
    <lineage>
        <taxon>Eukaryota</taxon>
        <taxon>Fungi</taxon>
        <taxon>Dikarya</taxon>
        <taxon>Basidiomycota</taxon>
        <taxon>Ustilaginomycotina</taxon>
        <taxon>Malasseziomycetes</taxon>
        <taxon>Malasseziales</taxon>
        <taxon>Malasseziaceae</taxon>
        <taxon>Malassezia</taxon>
    </lineage>
</organism>
<dbReference type="Gene3D" id="3.50.70.10">
    <property type="match status" value="1"/>
</dbReference>
<accession>A0A2N1J7G1</accession>
<gene>
    <name evidence="2" type="ORF">MVES_003697</name>
</gene>
<dbReference type="InterPro" id="IPR016088">
    <property type="entry name" value="Chalcone_isomerase_3-sand"/>
</dbReference>
<reference evidence="2 3" key="1">
    <citation type="submission" date="2017-10" db="EMBL/GenBank/DDBJ databases">
        <title>A novel species of cold-tolerant Malassezia isolated from bats.</title>
        <authorList>
            <person name="Lorch J.M."/>
            <person name="Palmer J.M."/>
            <person name="Vanderwolf K.J."/>
            <person name="Schmidt K.Z."/>
            <person name="Verant M.L."/>
            <person name="Weller T.J."/>
            <person name="Blehert D.S."/>
        </authorList>
    </citation>
    <scope>NUCLEOTIDE SEQUENCE [LARGE SCALE GENOMIC DNA]</scope>
    <source>
        <strain evidence="2 3">NWHC:44797-103</strain>
    </source>
</reference>
<dbReference type="InterPro" id="IPR036298">
    <property type="entry name" value="Chalcone_isomerase_sf"/>
</dbReference>
<dbReference type="STRING" id="2020962.A0A2N1J7G1"/>
<dbReference type="PANTHER" id="PTHR47284:SF3">
    <property type="entry name" value="FATTY-ACID-BINDING PROTEIN 2"/>
    <property type="match status" value="1"/>
</dbReference>
<protein>
    <recommendedName>
        <fullName evidence="1">Chalcone isomerase domain-containing protein</fullName>
    </recommendedName>
</protein>
<name>A0A2N1J7G1_9BASI</name>
<dbReference type="GO" id="GO:0016872">
    <property type="term" value="F:intramolecular lyase activity"/>
    <property type="evidence" value="ECO:0007669"/>
    <property type="project" value="InterPro"/>
</dbReference>
<evidence type="ECO:0000313" key="3">
    <source>
        <dbReference type="Proteomes" id="UP000232875"/>
    </source>
</evidence>
<evidence type="ECO:0000259" key="1">
    <source>
        <dbReference type="Pfam" id="PF16035"/>
    </source>
</evidence>
<dbReference type="Proteomes" id="UP000232875">
    <property type="component" value="Unassembled WGS sequence"/>
</dbReference>